<dbReference type="InterPro" id="IPR032710">
    <property type="entry name" value="NTF2-like_dom_sf"/>
</dbReference>
<dbReference type="EMBL" id="JBGUBD010000001">
    <property type="protein sequence ID" value="MFA9477001.1"/>
    <property type="molecule type" value="Genomic_DNA"/>
</dbReference>
<comment type="caution">
    <text evidence="2">The sequence shown here is derived from an EMBL/GenBank/DDBJ whole genome shotgun (WGS) entry which is preliminary data.</text>
</comment>
<evidence type="ECO:0000259" key="1">
    <source>
        <dbReference type="Pfam" id="PF12680"/>
    </source>
</evidence>
<feature type="domain" description="SnoaL-like" evidence="1">
    <location>
        <begin position="8"/>
        <end position="111"/>
    </location>
</feature>
<proteinExistence type="predicted"/>
<gene>
    <name evidence="2" type="ORF">ACERK3_01715</name>
</gene>
<dbReference type="InterPro" id="IPR037401">
    <property type="entry name" value="SnoaL-like"/>
</dbReference>
<organism evidence="2 3">
    <name type="scientific">Natronomicrosphaera hydrolytica</name>
    <dbReference type="NCBI Taxonomy" id="3242702"/>
    <lineage>
        <taxon>Bacteria</taxon>
        <taxon>Pseudomonadati</taxon>
        <taxon>Planctomycetota</taxon>
        <taxon>Phycisphaerae</taxon>
        <taxon>Phycisphaerales</taxon>
        <taxon>Phycisphaeraceae</taxon>
        <taxon>Natronomicrosphaera</taxon>
    </lineage>
</organism>
<dbReference type="Gene3D" id="3.10.450.50">
    <property type="match status" value="1"/>
</dbReference>
<dbReference type="RefSeq" id="WP_425343925.1">
    <property type="nucleotide sequence ID" value="NZ_JBGUBD010000001.1"/>
</dbReference>
<accession>A0ABV4U080</accession>
<dbReference type="SUPFAM" id="SSF54427">
    <property type="entry name" value="NTF2-like"/>
    <property type="match status" value="1"/>
</dbReference>
<keyword evidence="3" id="KW-1185">Reference proteome</keyword>
<name>A0ABV4U080_9BACT</name>
<dbReference type="Proteomes" id="UP001575105">
    <property type="component" value="Unassembled WGS sequence"/>
</dbReference>
<sequence>MADELTQRFIDALHSVEQQQDMETMTSLFSEDAELINAARNFKPQGQEGARQFWQQYRSAFDTIYSEFTSVKEGDGFAVLEWHGSGTRQNGQPLEYDGVSVIEHDGGHIRRFATYYDSSVFVGASEQGASGTKGGGSSS</sequence>
<evidence type="ECO:0000313" key="3">
    <source>
        <dbReference type="Proteomes" id="UP001575105"/>
    </source>
</evidence>
<reference evidence="2 3" key="1">
    <citation type="submission" date="2024-08" db="EMBL/GenBank/DDBJ databases">
        <title>Whole-genome sequencing of halo(alkali)philic microorganisms from hypersaline lakes.</title>
        <authorList>
            <person name="Sorokin D.Y."/>
            <person name="Merkel A.Y."/>
            <person name="Messina E."/>
            <person name="Yakimov M."/>
        </authorList>
    </citation>
    <scope>NUCLEOTIDE SEQUENCE [LARGE SCALE GENOMIC DNA]</scope>
    <source>
        <strain evidence="2 3">AB-hyl4</strain>
    </source>
</reference>
<dbReference type="Pfam" id="PF12680">
    <property type="entry name" value="SnoaL_2"/>
    <property type="match status" value="1"/>
</dbReference>
<protein>
    <submittedName>
        <fullName evidence="2">Nuclear transport factor 2 family protein</fullName>
    </submittedName>
</protein>
<evidence type="ECO:0000313" key="2">
    <source>
        <dbReference type="EMBL" id="MFA9477001.1"/>
    </source>
</evidence>